<evidence type="ECO:0008006" key="3">
    <source>
        <dbReference type="Google" id="ProtNLM"/>
    </source>
</evidence>
<dbReference type="Gene3D" id="2.40.100.20">
    <property type="match status" value="1"/>
</dbReference>
<organism evidence="1 2">
    <name type="scientific">Yaniella flava</name>
    <dbReference type="NCBI Taxonomy" id="287930"/>
    <lineage>
        <taxon>Bacteria</taxon>
        <taxon>Bacillati</taxon>
        <taxon>Actinomycetota</taxon>
        <taxon>Actinomycetes</taxon>
        <taxon>Micrococcales</taxon>
        <taxon>Micrococcaceae</taxon>
        <taxon>Yaniella</taxon>
    </lineage>
</organism>
<evidence type="ECO:0000313" key="2">
    <source>
        <dbReference type="Proteomes" id="UP001501461"/>
    </source>
</evidence>
<dbReference type="EMBL" id="BAAAMN010000009">
    <property type="protein sequence ID" value="GAA2028721.1"/>
    <property type="molecule type" value="Genomic_DNA"/>
</dbReference>
<comment type="caution">
    <text evidence="1">The sequence shown here is derived from an EMBL/GenBank/DDBJ whole genome shotgun (WGS) entry which is preliminary data.</text>
</comment>
<dbReference type="Pfam" id="PF12903">
    <property type="entry name" value="DUF3830"/>
    <property type="match status" value="1"/>
</dbReference>
<gene>
    <name evidence="1" type="ORF">GCM10009720_05610</name>
</gene>
<protein>
    <recommendedName>
        <fullName evidence="3">DUF3830 family protein</fullName>
    </recommendedName>
</protein>
<accession>A0ABP5FKN0</accession>
<reference evidence="2" key="1">
    <citation type="journal article" date="2019" name="Int. J. Syst. Evol. Microbiol.">
        <title>The Global Catalogue of Microorganisms (GCM) 10K type strain sequencing project: providing services to taxonomists for standard genome sequencing and annotation.</title>
        <authorList>
            <consortium name="The Broad Institute Genomics Platform"/>
            <consortium name="The Broad Institute Genome Sequencing Center for Infectious Disease"/>
            <person name="Wu L."/>
            <person name="Ma J."/>
        </authorList>
    </citation>
    <scope>NUCLEOTIDE SEQUENCE [LARGE SCALE GENOMIC DNA]</scope>
    <source>
        <strain evidence="2">JCM 13595</strain>
    </source>
</reference>
<dbReference type="InterPro" id="IPR024532">
    <property type="entry name" value="DUF3830"/>
</dbReference>
<keyword evidence="2" id="KW-1185">Reference proteome</keyword>
<name>A0ABP5FKN0_9MICC</name>
<dbReference type="Proteomes" id="UP001501461">
    <property type="component" value="Unassembled WGS sequence"/>
</dbReference>
<sequence length="154" mass="17212">MKQVYLQYENGPRAIATLAEHDAPKTVEAIWAALEKPATMDTLHAIYAGPEVMGALPESHQTFDPLAIPDENQQVNFAPGDLIWYYQKPGQMGGLAFEMWEIGIFYGRGGRVFGPLGFLPVNIWATITEGLEDFAAESEKIRWDGMKRLEIGRL</sequence>
<dbReference type="RefSeq" id="WP_343956071.1">
    <property type="nucleotide sequence ID" value="NZ_BAAAMN010000009.1"/>
</dbReference>
<evidence type="ECO:0000313" key="1">
    <source>
        <dbReference type="EMBL" id="GAA2028721.1"/>
    </source>
</evidence>
<proteinExistence type="predicted"/>